<proteinExistence type="predicted"/>
<accession>A0A542ZWQ8</accession>
<evidence type="ECO:0000313" key="1">
    <source>
        <dbReference type="EMBL" id="TQL64686.1"/>
    </source>
</evidence>
<dbReference type="InterPro" id="IPR019933">
    <property type="entry name" value="DivIVA_domain"/>
</dbReference>
<name>A0A542ZWQ8_RARFA</name>
<keyword evidence="2" id="KW-1185">Reference proteome</keyword>
<dbReference type="InterPro" id="IPR019932">
    <property type="entry name" value="CHP03543"/>
</dbReference>
<dbReference type="EMBL" id="VFOS01000001">
    <property type="protein sequence ID" value="TQL64686.1"/>
    <property type="molecule type" value="Genomic_DNA"/>
</dbReference>
<dbReference type="Proteomes" id="UP000315389">
    <property type="component" value="Unassembled WGS sequence"/>
</dbReference>
<dbReference type="AlphaFoldDB" id="A0A542ZWQ8"/>
<comment type="caution">
    <text evidence="1">The sequence shown here is derived from an EMBL/GenBank/DDBJ whole genome shotgun (WGS) entry which is preliminary data.</text>
</comment>
<reference evidence="1 2" key="1">
    <citation type="submission" date="2019-06" db="EMBL/GenBank/DDBJ databases">
        <title>Sequencing the genomes of 1000 actinobacteria strains.</title>
        <authorList>
            <person name="Klenk H.-P."/>
        </authorList>
    </citation>
    <scope>NUCLEOTIDE SEQUENCE [LARGE SCALE GENOMIC DNA]</scope>
    <source>
        <strain evidence="1 2">DSM 4813</strain>
    </source>
</reference>
<evidence type="ECO:0000313" key="2">
    <source>
        <dbReference type="Proteomes" id="UP000315389"/>
    </source>
</evidence>
<gene>
    <name evidence="1" type="ORF">FB461_1195</name>
</gene>
<organism evidence="1 2">
    <name type="scientific">Rarobacter faecitabidus</name>
    <dbReference type="NCBI Taxonomy" id="13243"/>
    <lineage>
        <taxon>Bacteria</taxon>
        <taxon>Bacillati</taxon>
        <taxon>Actinomycetota</taxon>
        <taxon>Actinomycetes</taxon>
        <taxon>Micrococcales</taxon>
        <taxon>Rarobacteraceae</taxon>
        <taxon>Rarobacter</taxon>
    </lineage>
</organism>
<dbReference type="Gene3D" id="6.10.250.660">
    <property type="match status" value="2"/>
</dbReference>
<dbReference type="OrthoDB" id="3480096at2"/>
<sequence length="182" mass="20638">MTTAFPRSNWFRFGYDPEEVDDFFDLARASYEGDPAARLSVDEIQSVAFDQVHRGYKCDRVDAALDRLAAAMVVKERAQIVEALGQQDWNQQLAQRATTLYSRLTRPERERFAPPRGRRGYDAAQVDALLDRLTAFFDEGTPITAREVQQATFKRRGPKKGYDEASVDAYLRRAGQVLLAAV</sequence>
<dbReference type="RefSeq" id="WP_142119803.1">
    <property type="nucleotide sequence ID" value="NZ_BAAASV010000001.1"/>
</dbReference>
<dbReference type="NCBIfam" id="TIGR03544">
    <property type="entry name" value="DivI1A_domain"/>
    <property type="match status" value="3"/>
</dbReference>
<protein>
    <submittedName>
        <fullName evidence="1">DivIVA domain-containing protein</fullName>
    </submittedName>
</protein>
<dbReference type="NCBIfam" id="TIGR03543">
    <property type="entry name" value="divI1A_rptt_fam"/>
    <property type="match status" value="1"/>
</dbReference>